<dbReference type="HOGENOM" id="CLU_012949_2_0_1"/>
<keyword evidence="5" id="KW-0472">Membrane</keyword>
<comment type="similarity">
    <text evidence="1 4">Belongs to the UDP-glycosyltransferase family.</text>
</comment>
<dbReference type="Gene3D" id="3.40.50.2000">
    <property type="entry name" value="Glycogen Phosphorylase B"/>
    <property type="match status" value="1"/>
</dbReference>
<keyword evidence="3 4" id="KW-0808">Transferase</keyword>
<dbReference type="PhylomeDB" id="B3RSD6"/>
<dbReference type="InParanoid" id="B3RSD6"/>
<evidence type="ECO:0000256" key="2">
    <source>
        <dbReference type="ARBA" id="ARBA00022676"/>
    </source>
</evidence>
<dbReference type="InterPro" id="IPR002213">
    <property type="entry name" value="UDP_glucos_trans"/>
</dbReference>
<dbReference type="Proteomes" id="UP000009022">
    <property type="component" value="Unassembled WGS sequence"/>
</dbReference>
<dbReference type="OrthoDB" id="5835829at2759"/>
<dbReference type="EMBL" id="DS985243">
    <property type="protein sequence ID" value="EDV26496.1"/>
    <property type="molecule type" value="Genomic_DNA"/>
</dbReference>
<name>B3RSD6_TRIAD</name>
<keyword evidence="2 4" id="KW-0328">Glycosyltransferase</keyword>
<comment type="subcellular location">
    <subcellularLocation>
        <location evidence="5">Membrane</location>
        <topology evidence="5">Single-pass membrane protein</topology>
    </subcellularLocation>
</comment>
<proteinExistence type="inferred from homology"/>
<dbReference type="GeneID" id="6752247"/>
<gene>
    <name evidence="6" type="ORF">TRIADDRAFT_23179</name>
</gene>
<dbReference type="SUPFAM" id="SSF53756">
    <property type="entry name" value="UDP-Glycosyltransferase/glycogen phosphorylase"/>
    <property type="match status" value="1"/>
</dbReference>
<accession>B3RSD6</accession>
<dbReference type="GO" id="GO:0008194">
    <property type="term" value="F:UDP-glycosyltransferase activity"/>
    <property type="evidence" value="ECO:0000318"/>
    <property type="project" value="GO_Central"/>
</dbReference>
<dbReference type="RefSeq" id="XP_002110492.1">
    <property type="nucleotide sequence ID" value="XM_002110456.1"/>
</dbReference>
<evidence type="ECO:0000256" key="3">
    <source>
        <dbReference type="ARBA" id="ARBA00022679"/>
    </source>
</evidence>
<dbReference type="AlphaFoldDB" id="B3RSD6"/>
<dbReference type="STRING" id="10228.B3RSD6"/>
<dbReference type="OMA" id="DIMTRVH"/>
<feature type="transmembrane region" description="Helical" evidence="5">
    <location>
        <begin position="346"/>
        <end position="366"/>
    </location>
</feature>
<dbReference type="eggNOG" id="KOG1192">
    <property type="taxonomic scope" value="Eukaryota"/>
</dbReference>
<comment type="catalytic activity">
    <reaction evidence="5">
        <text>glucuronate acceptor + UDP-alpha-D-glucuronate = acceptor beta-D-glucuronoside + UDP + H(+)</text>
        <dbReference type="Rhea" id="RHEA:21032"/>
        <dbReference type="ChEBI" id="CHEBI:15378"/>
        <dbReference type="ChEBI" id="CHEBI:58052"/>
        <dbReference type="ChEBI" id="CHEBI:58223"/>
        <dbReference type="ChEBI" id="CHEBI:132367"/>
        <dbReference type="ChEBI" id="CHEBI:132368"/>
        <dbReference type="EC" id="2.4.1.17"/>
    </reaction>
</comment>
<keyword evidence="5" id="KW-0812">Transmembrane</keyword>
<evidence type="ECO:0000256" key="5">
    <source>
        <dbReference type="RuleBase" id="RU362059"/>
    </source>
</evidence>
<evidence type="ECO:0000313" key="7">
    <source>
        <dbReference type="Proteomes" id="UP000009022"/>
    </source>
</evidence>
<dbReference type="PROSITE" id="PS00375">
    <property type="entry name" value="UDPGT"/>
    <property type="match status" value="1"/>
</dbReference>
<dbReference type="FunFam" id="3.40.50.2000:FF:000021">
    <property type="entry name" value="UDP-glucuronosyltransferase"/>
    <property type="match status" value="1"/>
</dbReference>
<dbReference type="Pfam" id="PF00201">
    <property type="entry name" value="UDPGT"/>
    <property type="match status" value="1"/>
</dbReference>
<sequence>MAYYKTIDILVTDRGYLCNNLVAMAANKPHVVISPGSFNLHRGLLGNPSPLSYIPQLGSGLPSAMNFKHRLLNCLFYVIWSSTHSIYFRSTVDKVNRHYKINPSMSAEETEYTPSLLLIPADFILEFPRPVLPNVKVIGPITTQRAKPLPNDLETFLTGNTKVIYVSFGSIIESFSQEKMDILVNAFNQLPYKILWRNKFNIKNLGKHVKVLPWLPQNDILGHSNVVAFLSHCGHNGMYEAAFHGVPILGMPIQFDQFGNLQLILRADIGLGLNFNNLTSNDIINGIQNLLTNERYRKNAEYVSAILQSNPRTSREIAADWIEYVIANKGAEYLRIQAYNQSFVEYYLLDVLLVFVIVMTVLVYVFRAVIRFIYHRCCKV</sequence>
<reference evidence="6 7" key="1">
    <citation type="journal article" date="2008" name="Nature">
        <title>The Trichoplax genome and the nature of placozoans.</title>
        <authorList>
            <person name="Srivastava M."/>
            <person name="Begovic E."/>
            <person name="Chapman J."/>
            <person name="Putnam N.H."/>
            <person name="Hellsten U."/>
            <person name="Kawashima T."/>
            <person name="Kuo A."/>
            <person name="Mitros T."/>
            <person name="Salamov A."/>
            <person name="Carpenter M.L."/>
            <person name="Signorovitch A.Y."/>
            <person name="Moreno M.A."/>
            <person name="Kamm K."/>
            <person name="Grimwood J."/>
            <person name="Schmutz J."/>
            <person name="Shapiro H."/>
            <person name="Grigoriev I.V."/>
            <person name="Buss L.W."/>
            <person name="Schierwater B."/>
            <person name="Dellaporta S.L."/>
            <person name="Rokhsar D.S."/>
        </authorList>
    </citation>
    <scope>NUCLEOTIDE SEQUENCE [LARGE SCALE GENOMIC DNA]</scope>
    <source>
        <strain evidence="6 7">Grell-BS-1999</strain>
    </source>
</reference>
<dbReference type="CDD" id="cd03784">
    <property type="entry name" value="GT1_Gtf-like"/>
    <property type="match status" value="1"/>
</dbReference>
<dbReference type="InterPro" id="IPR050271">
    <property type="entry name" value="UDP-glycosyltransferase"/>
</dbReference>
<dbReference type="InterPro" id="IPR035595">
    <property type="entry name" value="UDP_glycos_trans_CS"/>
</dbReference>
<organism evidence="6 7">
    <name type="scientific">Trichoplax adhaerens</name>
    <name type="common">Trichoplax reptans</name>
    <dbReference type="NCBI Taxonomy" id="10228"/>
    <lineage>
        <taxon>Eukaryota</taxon>
        <taxon>Metazoa</taxon>
        <taxon>Placozoa</taxon>
        <taxon>Uniplacotomia</taxon>
        <taxon>Trichoplacea</taxon>
        <taxon>Trichoplacidae</taxon>
        <taxon>Trichoplax</taxon>
    </lineage>
</organism>
<dbReference type="FunCoup" id="B3RSD6">
    <property type="interactions" value="307"/>
</dbReference>
<dbReference type="EC" id="2.4.1.17" evidence="5"/>
<protein>
    <recommendedName>
        <fullName evidence="5">UDP-glucuronosyltransferase</fullName>
        <ecNumber evidence="5">2.4.1.17</ecNumber>
    </recommendedName>
</protein>
<keyword evidence="5" id="KW-1133">Transmembrane helix</keyword>
<dbReference type="GO" id="GO:0015020">
    <property type="term" value="F:glucuronosyltransferase activity"/>
    <property type="evidence" value="ECO:0007669"/>
    <property type="project" value="UniProtKB-EC"/>
</dbReference>
<keyword evidence="7" id="KW-1185">Reference proteome</keyword>
<dbReference type="CTD" id="6752247"/>
<evidence type="ECO:0000256" key="1">
    <source>
        <dbReference type="ARBA" id="ARBA00009995"/>
    </source>
</evidence>
<evidence type="ECO:0000313" key="6">
    <source>
        <dbReference type="EMBL" id="EDV26496.1"/>
    </source>
</evidence>
<evidence type="ECO:0000256" key="4">
    <source>
        <dbReference type="RuleBase" id="RU003718"/>
    </source>
</evidence>
<dbReference type="KEGG" id="tad:TRIADDRAFT_23179"/>
<dbReference type="PANTHER" id="PTHR48043">
    <property type="entry name" value="EG:EG0003.4 PROTEIN-RELATED"/>
    <property type="match status" value="1"/>
</dbReference>
<dbReference type="PANTHER" id="PTHR48043:SF145">
    <property type="entry name" value="FI06409P-RELATED"/>
    <property type="match status" value="1"/>
</dbReference>
<dbReference type="GO" id="GO:0016020">
    <property type="term" value="C:membrane"/>
    <property type="evidence" value="ECO:0007669"/>
    <property type="project" value="UniProtKB-SubCell"/>
</dbReference>